<protein>
    <submittedName>
        <fullName evidence="2">Uncharacterized protein</fullName>
    </submittedName>
</protein>
<sequence>MLLELDCYAKKDTSKSCIKRVCFKKLIEPPPFKSGFGKSPYLTKNKQKEQ</sequence>
<proteinExistence type="predicted"/>
<comment type="caution">
    <text evidence="2">The sequence shown here is derived from an EMBL/GenBank/DDBJ whole genome shotgun (WGS) entry which is preliminary data.</text>
</comment>
<gene>
    <name evidence="2" type="ORF">N199_03325</name>
</gene>
<dbReference type="Proteomes" id="UP000015451">
    <property type="component" value="Unassembled WGS sequence"/>
</dbReference>
<name>A0AAV3JMZ4_HELPX</name>
<dbReference type="AlphaFoldDB" id="A0AAV3JMZ4"/>
<evidence type="ECO:0000313" key="3">
    <source>
        <dbReference type="Proteomes" id="UP000015451"/>
    </source>
</evidence>
<reference evidence="2 3" key="1">
    <citation type="journal article" date="2013" name="Genome Announc.">
        <title>Multiple genome sequences of Helicobacter pylori strains of diverse disease and antibiotic resistance backgrounds from Malaysia.</title>
        <authorList>
            <person name="Rehvathy V."/>
            <person name="Tan M.H."/>
            <person name="Gunaletchumy S.P."/>
            <person name="Teh X."/>
            <person name="Wang S."/>
            <person name="Baybayan P."/>
            <person name="Singh S."/>
            <person name="Ashby M."/>
            <person name="Kaakoush N.O."/>
            <person name="Mitchell H.M."/>
            <person name="Croft L.J."/>
            <person name="Goh K.L."/>
            <person name="Loke M.F."/>
            <person name="Vadivelu J."/>
        </authorList>
    </citation>
    <scope>NUCLEOTIDE SEQUENCE [LARGE SCALE GENOMIC DNA]</scope>
    <source>
        <strain evidence="2 3">UM038</strain>
    </source>
</reference>
<dbReference type="EMBL" id="AUSL01000043">
    <property type="protein sequence ID" value="EPZ67159.1"/>
    <property type="molecule type" value="Genomic_DNA"/>
</dbReference>
<organism evidence="2 3">
    <name type="scientific">Helicobacter pylori UM038</name>
    <dbReference type="NCBI Taxonomy" id="1352343"/>
    <lineage>
        <taxon>Bacteria</taxon>
        <taxon>Pseudomonadati</taxon>
        <taxon>Campylobacterota</taxon>
        <taxon>Epsilonproteobacteria</taxon>
        <taxon>Campylobacterales</taxon>
        <taxon>Helicobacteraceae</taxon>
        <taxon>Helicobacter</taxon>
    </lineage>
</organism>
<feature type="region of interest" description="Disordered" evidence="1">
    <location>
        <begin position="30"/>
        <end position="50"/>
    </location>
</feature>
<evidence type="ECO:0000256" key="1">
    <source>
        <dbReference type="SAM" id="MobiDB-lite"/>
    </source>
</evidence>
<accession>A0AAV3JMZ4</accession>
<evidence type="ECO:0000313" key="2">
    <source>
        <dbReference type="EMBL" id="EPZ67159.1"/>
    </source>
</evidence>